<dbReference type="RefSeq" id="WP_012107148.1">
    <property type="nucleotide sequence ID" value="NC_009712.1"/>
</dbReference>
<evidence type="ECO:0000313" key="2">
    <source>
        <dbReference type="Proteomes" id="UP000002408"/>
    </source>
</evidence>
<dbReference type="AlphaFoldDB" id="A7I8P3"/>
<keyword evidence="2" id="KW-1185">Reference proteome</keyword>
<evidence type="ECO:0000313" key="1">
    <source>
        <dbReference type="EMBL" id="ABS56104.1"/>
    </source>
</evidence>
<dbReference type="HOGENOM" id="CLU_2152588_0_0_2"/>
<gene>
    <name evidence="1" type="ordered locus">Mboo_1587</name>
</gene>
<dbReference type="KEGG" id="mbn:Mboo_1587"/>
<protein>
    <submittedName>
        <fullName evidence="1">Uncharacterized protein</fullName>
    </submittedName>
</protein>
<organism evidence="1 2">
    <name type="scientific">Methanoregula boonei (strain DSM 21154 / JCM 14090 / 6A8)</name>
    <dbReference type="NCBI Taxonomy" id="456442"/>
    <lineage>
        <taxon>Archaea</taxon>
        <taxon>Methanobacteriati</taxon>
        <taxon>Methanobacteriota</taxon>
        <taxon>Stenosarchaea group</taxon>
        <taxon>Methanomicrobia</taxon>
        <taxon>Methanomicrobiales</taxon>
        <taxon>Methanoregulaceae</taxon>
        <taxon>Methanoregula</taxon>
    </lineage>
</organism>
<sequence>MYQEWSPEGYVSCDTVSGMKMAGLNLLKSSGAEPPFFLDLLVRNWNFSGKNSPTLPDFLKLPGKVIELFKNCSPGLPVFLKKVWQCDRYFRKKAGNVVGLFRKVHCRDAGS</sequence>
<dbReference type="Proteomes" id="UP000002408">
    <property type="component" value="Chromosome"/>
</dbReference>
<reference evidence="2" key="1">
    <citation type="journal article" date="2015" name="Microbiology">
        <title>Genome of Methanoregula boonei 6A8 reveals adaptations to oligotrophic peatland environments.</title>
        <authorList>
            <person name="Braeuer S."/>
            <person name="Cadillo-Quiroz H."/>
            <person name="Kyrpides N."/>
            <person name="Woyke T."/>
            <person name="Goodwin L."/>
            <person name="Detter C."/>
            <person name="Podell S."/>
            <person name="Yavitt J.B."/>
            <person name="Zinder S.H."/>
        </authorList>
    </citation>
    <scope>NUCLEOTIDE SEQUENCE [LARGE SCALE GENOMIC DNA]</scope>
    <source>
        <strain evidence="2">DSM 21154 / JCM 14090 / 6A8</strain>
    </source>
</reference>
<proteinExistence type="predicted"/>
<dbReference type="GeneID" id="43367587"/>
<accession>A7I8P3</accession>
<dbReference type="EMBL" id="CP000780">
    <property type="protein sequence ID" value="ABS56104.1"/>
    <property type="molecule type" value="Genomic_DNA"/>
</dbReference>
<name>A7I8P3_METB6</name>